<evidence type="ECO:0000313" key="1">
    <source>
        <dbReference type="EMBL" id="DAE04468.1"/>
    </source>
</evidence>
<dbReference type="EMBL" id="BK015388">
    <property type="protein sequence ID" value="DAE04468.1"/>
    <property type="molecule type" value="Genomic_DNA"/>
</dbReference>
<proteinExistence type="predicted"/>
<organism evidence="1">
    <name type="scientific">Siphoviridae sp. ctKeG8</name>
    <dbReference type="NCBI Taxonomy" id="2825443"/>
    <lineage>
        <taxon>Viruses</taxon>
        <taxon>Duplodnaviria</taxon>
        <taxon>Heunggongvirae</taxon>
        <taxon>Uroviricota</taxon>
        <taxon>Caudoviricetes</taxon>
    </lineage>
</organism>
<protein>
    <submittedName>
        <fullName evidence="1">Uncharacterized protein</fullName>
    </submittedName>
</protein>
<reference evidence="1" key="1">
    <citation type="journal article" date="2021" name="Proc. Natl. Acad. Sci. U.S.A.">
        <title>A Catalog of Tens of Thousands of Viruses from Human Metagenomes Reveals Hidden Associations with Chronic Diseases.</title>
        <authorList>
            <person name="Tisza M.J."/>
            <person name="Buck C.B."/>
        </authorList>
    </citation>
    <scope>NUCLEOTIDE SEQUENCE</scope>
    <source>
        <strain evidence="1">CtKeG8</strain>
    </source>
</reference>
<name>A0A8S5PE24_9CAUD</name>
<accession>A0A8S5PE24</accession>
<sequence length="48" mass="5777">MAYFALIKLHRLPHEIFTLPEHELAMIYAFVDEYIKSEKKQASKLKRK</sequence>